<feature type="non-terminal residue" evidence="1">
    <location>
        <position position="54"/>
    </location>
</feature>
<keyword evidence="2" id="KW-1185">Reference proteome</keyword>
<dbReference type="EMBL" id="LXQA010488586">
    <property type="protein sequence ID" value="MCI54978.1"/>
    <property type="molecule type" value="Genomic_DNA"/>
</dbReference>
<reference evidence="1 2" key="1">
    <citation type="journal article" date="2018" name="Front. Plant Sci.">
        <title>Red Clover (Trifolium pratense) and Zigzag Clover (T. medium) - A Picture of Genomic Similarities and Differences.</title>
        <authorList>
            <person name="Dluhosova J."/>
            <person name="Istvanek J."/>
            <person name="Nedelnik J."/>
            <person name="Repkova J."/>
        </authorList>
    </citation>
    <scope>NUCLEOTIDE SEQUENCE [LARGE SCALE GENOMIC DNA]</scope>
    <source>
        <strain evidence="2">cv. 10/8</strain>
        <tissue evidence="1">Leaf</tissue>
    </source>
</reference>
<name>A0A392T1J8_9FABA</name>
<comment type="caution">
    <text evidence="1">The sequence shown here is derived from an EMBL/GenBank/DDBJ whole genome shotgun (WGS) entry which is preliminary data.</text>
</comment>
<dbReference type="Proteomes" id="UP000265520">
    <property type="component" value="Unassembled WGS sequence"/>
</dbReference>
<protein>
    <submittedName>
        <fullName evidence="1">Uncharacterized protein</fullName>
    </submittedName>
</protein>
<organism evidence="1 2">
    <name type="scientific">Trifolium medium</name>
    <dbReference type="NCBI Taxonomy" id="97028"/>
    <lineage>
        <taxon>Eukaryota</taxon>
        <taxon>Viridiplantae</taxon>
        <taxon>Streptophyta</taxon>
        <taxon>Embryophyta</taxon>
        <taxon>Tracheophyta</taxon>
        <taxon>Spermatophyta</taxon>
        <taxon>Magnoliopsida</taxon>
        <taxon>eudicotyledons</taxon>
        <taxon>Gunneridae</taxon>
        <taxon>Pentapetalae</taxon>
        <taxon>rosids</taxon>
        <taxon>fabids</taxon>
        <taxon>Fabales</taxon>
        <taxon>Fabaceae</taxon>
        <taxon>Papilionoideae</taxon>
        <taxon>50 kb inversion clade</taxon>
        <taxon>NPAAA clade</taxon>
        <taxon>Hologalegina</taxon>
        <taxon>IRL clade</taxon>
        <taxon>Trifolieae</taxon>
        <taxon>Trifolium</taxon>
    </lineage>
</organism>
<proteinExistence type="predicted"/>
<evidence type="ECO:0000313" key="1">
    <source>
        <dbReference type="EMBL" id="MCI54978.1"/>
    </source>
</evidence>
<evidence type="ECO:0000313" key="2">
    <source>
        <dbReference type="Proteomes" id="UP000265520"/>
    </source>
</evidence>
<accession>A0A392T1J8</accession>
<sequence length="54" mass="6014">MGPSLGQRVIVVASSNVSIVRIQVTSRRTVLRERRWSAWRGGDNNTQHQPGEAV</sequence>
<dbReference type="AlphaFoldDB" id="A0A392T1J8"/>